<evidence type="ECO:0000256" key="10">
    <source>
        <dbReference type="SAM" id="Phobius"/>
    </source>
</evidence>
<keyword evidence="6 10" id="KW-0472">Membrane</keyword>
<gene>
    <name evidence="12" type="ORF">HOLleu_06373</name>
</gene>
<feature type="transmembrane region" description="Helical" evidence="10">
    <location>
        <begin position="66"/>
        <end position="86"/>
    </location>
</feature>
<organism evidence="12 13">
    <name type="scientific">Holothuria leucospilota</name>
    <name type="common">Black long sea cucumber</name>
    <name type="synonym">Mertensiothuria leucospilota</name>
    <dbReference type="NCBI Taxonomy" id="206669"/>
    <lineage>
        <taxon>Eukaryota</taxon>
        <taxon>Metazoa</taxon>
        <taxon>Echinodermata</taxon>
        <taxon>Eleutherozoa</taxon>
        <taxon>Echinozoa</taxon>
        <taxon>Holothuroidea</taxon>
        <taxon>Aspidochirotacea</taxon>
        <taxon>Aspidochirotida</taxon>
        <taxon>Holothuriidae</taxon>
        <taxon>Holothuria</taxon>
    </lineage>
</organism>
<evidence type="ECO:0000256" key="7">
    <source>
        <dbReference type="ARBA" id="ARBA00023170"/>
    </source>
</evidence>
<dbReference type="InterPro" id="IPR017452">
    <property type="entry name" value="GPCR_Rhodpsn_7TM"/>
</dbReference>
<dbReference type="PRINTS" id="PR00237">
    <property type="entry name" value="GPCRRHODOPSN"/>
</dbReference>
<proteinExistence type="predicted"/>
<evidence type="ECO:0000256" key="2">
    <source>
        <dbReference type="ARBA" id="ARBA00022475"/>
    </source>
</evidence>
<dbReference type="Pfam" id="PF00001">
    <property type="entry name" value="7tm_1"/>
    <property type="match status" value="1"/>
</dbReference>
<dbReference type="OrthoDB" id="5967898at2759"/>
<dbReference type="Gene3D" id="1.20.1070.10">
    <property type="entry name" value="Rhodopsin 7-helix transmembrane proteins"/>
    <property type="match status" value="2"/>
</dbReference>
<feature type="compositionally biased region" description="Polar residues" evidence="9">
    <location>
        <begin position="261"/>
        <end position="276"/>
    </location>
</feature>
<dbReference type="GO" id="GO:0004930">
    <property type="term" value="F:G protein-coupled receptor activity"/>
    <property type="evidence" value="ECO:0007669"/>
    <property type="project" value="UniProtKB-KW"/>
</dbReference>
<accession>A0A9Q1CKU2</accession>
<evidence type="ECO:0000256" key="4">
    <source>
        <dbReference type="ARBA" id="ARBA00022989"/>
    </source>
</evidence>
<evidence type="ECO:0000259" key="11">
    <source>
        <dbReference type="PROSITE" id="PS50262"/>
    </source>
</evidence>
<evidence type="ECO:0000313" key="12">
    <source>
        <dbReference type="EMBL" id="KAJ8047387.1"/>
    </source>
</evidence>
<evidence type="ECO:0000256" key="6">
    <source>
        <dbReference type="ARBA" id="ARBA00023136"/>
    </source>
</evidence>
<keyword evidence="8" id="KW-0807">Transducer</keyword>
<keyword evidence="13" id="KW-1185">Reference proteome</keyword>
<comment type="caution">
    <text evidence="12">The sequence shown here is derived from an EMBL/GenBank/DDBJ whole genome shotgun (WGS) entry which is preliminary data.</text>
</comment>
<dbReference type="EMBL" id="JAIZAY010000002">
    <property type="protein sequence ID" value="KAJ8047387.1"/>
    <property type="molecule type" value="Genomic_DNA"/>
</dbReference>
<sequence>MYFTSFGNDTGTVLAFTVSPPPVEVAINKGLRLFLVEVTGALCVILNSLNIAVLRRAPDCFGESTTLLFTALAIVDLTTGIIIMFSEAFYVLSEIPSAKPSYFCVLIYPVIVLLGILSAMFLGCLSLDKLMAITRPLRYSQIVTKFRVKLLIVAVFTFSAMNMVGFWVLIFMESPKIMYFHKESLYCRMRMDHQGSGERLKEITLLQTFGFFCMFLPLIMVTYVNLRLLIIVYQHNKRQSIAPFGAVKEQNRQRCTMVTSTSVANGSQNGTSSPTDSPVPGGKDRRTSSRVSLPLINLKALRKHRESTASTTTRHRRSHYKGLRTVLVMVIAYYLAWMPMLVDVCLNIIYNTKTEASFEFVTIFMAYSNSWWNALVYLLMNRTYRRAAYKIVRCDR</sequence>
<feature type="transmembrane region" description="Helical" evidence="10">
    <location>
        <begin position="148"/>
        <end position="170"/>
    </location>
</feature>
<evidence type="ECO:0000256" key="1">
    <source>
        <dbReference type="ARBA" id="ARBA00004651"/>
    </source>
</evidence>
<dbReference type="PROSITE" id="PS50262">
    <property type="entry name" value="G_PROTEIN_RECEP_F1_2"/>
    <property type="match status" value="1"/>
</dbReference>
<reference evidence="12" key="1">
    <citation type="submission" date="2021-10" db="EMBL/GenBank/DDBJ databases">
        <title>Tropical sea cucumber genome reveals ecological adaptation and Cuvierian tubules defense mechanism.</title>
        <authorList>
            <person name="Chen T."/>
        </authorList>
    </citation>
    <scope>NUCLEOTIDE SEQUENCE</scope>
    <source>
        <strain evidence="12">Nanhai2018</strain>
        <tissue evidence="12">Muscle</tissue>
    </source>
</reference>
<dbReference type="SUPFAM" id="SSF81321">
    <property type="entry name" value="Family A G protein-coupled receptor-like"/>
    <property type="match status" value="1"/>
</dbReference>
<dbReference type="InterPro" id="IPR000276">
    <property type="entry name" value="GPCR_Rhodpsn"/>
</dbReference>
<dbReference type="Proteomes" id="UP001152320">
    <property type="component" value="Chromosome 2"/>
</dbReference>
<keyword evidence="5" id="KW-0297">G-protein coupled receptor</keyword>
<dbReference type="PANTHER" id="PTHR24249:SF411">
    <property type="entry name" value="G-PROTEIN COUPLED RECEPTORS FAMILY 1 PROFILE DOMAIN-CONTAINING PROTEIN"/>
    <property type="match status" value="1"/>
</dbReference>
<keyword evidence="4 10" id="KW-1133">Transmembrane helix</keyword>
<dbReference type="CDD" id="cd00637">
    <property type="entry name" value="7tm_classA_rhodopsin-like"/>
    <property type="match status" value="1"/>
</dbReference>
<evidence type="ECO:0000313" key="13">
    <source>
        <dbReference type="Proteomes" id="UP001152320"/>
    </source>
</evidence>
<evidence type="ECO:0000256" key="5">
    <source>
        <dbReference type="ARBA" id="ARBA00023040"/>
    </source>
</evidence>
<feature type="transmembrane region" description="Helical" evidence="10">
    <location>
        <begin position="356"/>
        <end position="380"/>
    </location>
</feature>
<keyword evidence="3 10" id="KW-0812">Transmembrane</keyword>
<dbReference type="GO" id="GO:0005886">
    <property type="term" value="C:plasma membrane"/>
    <property type="evidence" value="ECO:0007669"/>
    <property type="project" value="UniProtKB-SubCell"/>
</dbReference>
<feature type="transmembrane region" description="Helical" evidence="10">
    <location>
        <begin position="209"/>
        <end position="230"/>
    </location>
</feature>
<feature type="domain" description="G-protein coupled receptors family 1 profile" evidence="11">
    <location>
        <begin position="46"/>
        <end position="377"/>
    </location>
</feature>
<keyword evidence="7 12" id="KW-0675">Receptor</keyword>
<evidence type="ECO:0000256" key="9">
    <source>
        <dbReference type="SAM" id="MobiDB-lite"/>
    </source>
</evidence>
<feature type="transmembrane region" description="Helical" evidence="10">
    <location>
        <begin position="33"/>
        <end position="54"/>
    </location>
</feature>
<evidence type="ECO:0000256" key="8">
    <source>
        <dbReference type="ARBA" id="ARBA00023224"/>
    </source>
</evidence>
<dbReference type="AlphaFoldDB" id="A0A9Q1CKU2"/>
<evidence type="ECO:0000256" key="3">
    <source>
        <dbReference type="ARBA" id="ARBA00022692"/>
    </source>
</evidence>
<feature type="transmembrane region" description="Helical" evidence="10">
    <location>
        <begin position="106"/>
        <end position="127"/>
    </location>
</feature>
<dbReference type="InterPro" id="IPR050569">
    <property type="entry name" value="TAAR"/>
</dbReference>
<keyword evidence="2" id="KW-1003">Cell membrane</keyword>
<dbReference type="PANTHER" id="PTHR24249">
    <property type="entry name" value="HISTAMINE RECEPTOR-RELATED G-PROTEIN COUPLED RECEPTOR"/>
    <property type="match status" value="1"/>
</dbReference>
<protein>
    <submittedName>
        <fullName evidence="12">5-hydroxytryptamine receptor 1F</fullName>
    </submittedName>
</protein>
<feature type="transmembrane region" description="Helical" evidence="10">
    <location>
        <begin position="326"/>
        <end position="350"/>
    </location>
</feature>
<feature type="region of interest" description="Disordered" evidence="9">
    <location>
        <begin position="261"/>
        <end position="289"/>
    </location>
</feature>
<name>A0A9Q1CKU2_HOLLE</name>
<comment type="subcellular location">
    <subcellularLocation>
        <location evidence="1">Cell membrane</location>
        <topology evidence="1">Multi-pass membrane protein</topology>
    </subcellularLocation>
</comment>